<dbReference type="PANTHER" id="PTHR31580">
    <property type="entry name" value="FILAMENT-LIKE PLANT PROTEIN 4"/>
    <property type="match status" value="1"/>
</dbReference>
<evidence type="ECO:0000313" key="7">
    <source>
        <dbReference type="Proteomes" id="UP000596660"/>
    </source>
</evidence>
<protein>
    <recommendedName>
        <fullName evidence="8">Filament-like plant protein 4</fullName>
    </recommendedName>
</protein>
<feature type="coiled-coil region" evidence="3">
    <location>
        <begin position="222"/>
        <end position="338"/>
    </location>
</feature>
<dbReference type="Proteomes" id="UP000596660">
    <property type="component" value="Unplaced"/>
</dbReference>
<dbReference type="InterPro" id="IPR008587">
    <property type="entry name" value="FPP_plant"/>
</dbReference>
<keyword evidence="2 3" id="KW-0175">Coiled coil</keyword>
<feature type="coiled-coil region" evidence="3">
    <location>
        <begin position="439"/>
        <end position="501"/>
    </location>
</feature>
<evidence type="ECO:0000256" key="1">
    <source>
        <dbReference type="ARBA" id="ARBA00005921"/>
    </source>
</evidence>
<name>A0A803MV10_CHEQI</name>
<comment type="similarity">
    <text evidence="1">Belongs to the FPP family.</text>
</comment>
<dbReference type="AlphaFoldDB" id="A0A803MV10"/>
<feature type="region of interest" description="Disordered" evidence="4">
    <location>
        <begin position="1098"/>
        <end position="1169"/>
    </location>
</feature>
<dbReference type="SUPFAM" id="SSF57997">
    <property type="entry name" value="Tropomyosin"/>
    <property type="match status" value="2"/>
</dbReference>
<feature type="region of interest" description="Disordered" evidence="4">
    <location>
        <begin position="514"/>
        <end position="535"/>
    </location>
</feature>
<gene>
    <name evidence="6" type="primary">LOC110688713</name>
</gene>
<evidence type="ECO:0000256" key="3">
    <source>
        <dbReference type="SAM" id="Coils"/>
    </source>
</evidence>
<feature type="compositionally biased region" description="Polar residues" evidence="4">
    <location>
        <begin position="1098"/>
        <end position="1130"/>
    </location>
</feature>
<dbReference type="Gene3D" id="1.20.5.340">
    <property type="match status" value="1"/>
</dbReference>
<evidence type="ECO:0000256" key="5">
    <source>
        <dbReference type="SAM" id="SignalP"/>
    </source>
</evidence>
<accession>A0A803MV10</accession>
<keyword evidence="5" id="KW-0732">Signal</keyword>
<evidence type="ECO:0000256" key="2">
    <source>
        <dbReference type="ARBA" id="ARBA00023054"/>
    </source>
</evidence>
<reference evidence="6" key="1">
    <citation type="journal article" date="2017" name="Nature">
        <title>The genome of Chenopodium quinoa.</title>
        <authorList>
            <person name="Jarvis D.E."/>
            <person name="Ho Y.S."/>
            <person name="Lightfoot D.J."/>
            <person name="Schmoeckel S.M."/>
            <person name="Li B."/>
            <person name="Borm T.J.A."/>
            <person name="Ohyanagi H."/>
            <person name="Mineta K."/>
            <person name="Michell C.T."/>
            <person name="Saber N."/>
            <person name="Kharbatia N.M."/>
            <person name="Rupper R.R."/>
            <person name="Sharp A.R."/>
            <person name="Dally N."/>
            <person name="Boughton B.A."/>
            <person name="Woo Y.H."/>
            <person name="Gao G."/>
            <person name="Schijlen E.G.W.M."/>
            <person name="Guo X."/>
            <person name="Momin A.A."/>
            <person name="Negrao S."/>
            <person name="Al-Babili S."/>
            <person name="Gehring C."/>
            <person name="Roessner U."/>
            <person name="Jung C."/>
            <person name="Murphy K."/>
            <person name="Arold S.T."/>
            <person name="Gojobori T."/>
            <person name="van der Linden C.G."/>
            <person name="van Loo E.N."/>
            <person name="Jellen E.N."/>
            <person name="Maughan P.J."/>
            <person name="Tester M."/>
        </authorList>
    </citation>
    <scope>NUCLEOTIDE SEQUENCE [LARGE SCALE GENOMIC DNA]</scope>
    <source>
        <strain evidence="6">cv. PI 614886</strain>
    </source>
</reference>
<evidence type="ECO:0000256" key="4">
    <source>
        <dbReference type="SAM" id="MobiDB-lite"/>
    </source>
</evidence>
<reference evidence="6" key="2">
    <citation type="submission" date="2021-03" db="UniProtKB">
        <authorList>
            <consortium name="EnsemblPlants"/>
        </authorList>
    </citation>
    <scope>IDENTIFICATION</scope>
</reference>
<feature type="compositionally biased region" description="Polar residues" evidence="4">
    <location>
        <begin position="514"/>
        <end position="529"/>
    </location>
</feature>
<evidence type="ECO:0008006" key="8">
    <source>
        <dbReference type="Google" id="ProtNLM"/>
    </source>
</evidence>
<feature type="region of interest" description="Disordered" evidence="4">
    <location>
        <begin position="402"/>
        <end position="432"/>
    </location>
</feature>
<feature type="region of interest" description="Disordered" evidence="4">
    <location>
        <begin position="1053"/>
        <end position="1084"/>
    </location>
</feature>
<dbReference type="EnsemblPlants" id="AUR62035737-RA">
    <property type="protein sequence ID" value="AUR62035737-RA:cds"/>
    <property type="gene ID" value="AUR62035737"/>
</dbReference>
<feature type="coiled-coil region" evidence="3">
    <location>
        <begin position="881"/>
        <end position="985"/>
    </location>
</feature>
<feature type="compositionally biased region" description="Low complexity" evidence="4">
    <location>
        <begin position="850"/>
        <end position="862"/>
    </location>
</feature>
<dbReference type="Pfam" id="PF05911">
    <property type="entry name" value="FPP"/>
    <property type="match status" value="1"/>
</dbReference>
<evidence type="ECO:0000313" key="6">
    <source>
        <dbReference type="EnsemblPlants" id="AUR62035737-RA:cds"/>
    </source>
</evidence>
<feature type="coiled-coil region" evidence="3">
    <location>
        <begin position="117"/>
        <end position="179"/>
    </location>
</feature>
<organism evidence="6 7">
    <name type="scientific">Chenopodium quinoa</name>
    <name type="common">Quinoa</name>
    <dbReference type="NCBI Taxonomy" id="63459"/>
    <lineage>
        <taxon>Eukaryota</taxon>
        <taxon>Viridiplantae</taxon>
        <taxon>Streptophyta</taxon>
        <taxon>Embryophyta</taxon>
        <taxon>Tracheophyta</taxon>
        <taxon>Spermatophyta</taxon>
        <taxon>Magnoliopsida</taxon>
        <taxon>eudicotyledons</taxon>
        <taxon>Gunneridae</taxon>
        <taxon>Pentapetalae</taxon>
        <taxon>Caryophyllales</taxon>
        <taxon>Chenopodiaceae</taxon>
        <taxon>Chenopodioideae</taxon>
        <taxon>Atripliceae</taxon>
        <taxon>Chenopodium</taxon>
    </lineage>
</organism>
<feature type="chain" id="PRO_5030765184" description="Filament-like plant protein 4" evidence="5">
    <location>
        <begin position="16"/>
        <end position="1169"/>
    </location>
</feature>
<feature type="compositionally biased region" description="Low complexity" evidence="4">
    <location>
        <begin position="1139"/>
        <end position="1169"/>
    </location>
</feature>
<proteinExistence type="inferred from homology"/>
<feature type="signal peptide" evidence="5">
    <location>
        <begin position="1"/>
        <end position="15"/>
    </location>
</feature>
<dbReference type="PANTHER" id="PTHR31580:SF4">
    <property type="entry name" value="FILAMENT-LIKE PLANT PROTEIN 6"/>
    <property type="match status" value="1"/>
</dbReference>
<feature type="region of interest" description="Disordered" evidence="4">
    <location>
        <begin position="81"/>
        <end position="102"/>
    </location>
</feature>
<dbReference type="Gramene" id="AUR62035737-RA">
    <property type="protein sequence ID" value="AUR62035737-RA:cds"/>
    <property type="gene ID" value="AUR62035737"/>
</dbReference>
<dbReference type="OMA" id="AQKSNGM"/>
<keyword evidence="7" id="KW-1185">Reference proteome</keyword>
<sequence length="1169" mass="129704">MFLCCIVCVLTAMNAYIVDLVKEGLLSTNTRVNCVFAFVEIIRQLWSEMQSRMDRRGWPWKKKSSEKSAAEKVIATLDSAGAALPSGGSQPDKGQEKHDKHKKANYVQISIESYTHLSGLENQVKTYEEQVKAYEEQVKAYEEQAQTYEDQVKTLEEEVNELNEKVSSANSEITTKEELVKQHAKVAEEAVSGWEKAEAEALSLKNHLESVTLEKLTAEDRAAHLDGALKECMRQIRNLKEENEQKLQELGITKNKQYDRMKHELEAKIASMDQELMRAEAESNALSRSLQERSNMLMKVNEEKSKAEAEIEHLKSNVESCEREINSLKYELHIVSKELEIRNEERNMSVKSADAANKQQLESVKKITKLEAECQRLRGLVRKKLPGPAALAQMKLEVESLGRDHGESRLRRSPARPASPQYSSNSHMSPVPEYSLDGSQKFQKENEYLTERLLAMEEETKMLKEALAKRNSELQTSRSICAKTASKLQNLEAQVQIFNQQKGFVKPDTQVQADRSSSQHVSNSPSMMSFSEDGNDDTISCAESWASALISELSHIKDNSKEKSMKTENGKHLELMDDFEEMEKLALLSDDSNCSISITNSPANKSVTSNSVVADVNGTNAPSKAVPGSNSVASPALGDLASGSKVETESLPLVSLQSRISKVFESVSNDSDVVKVLEDIKHAVQEVHETLNPHSINCVFEEKHCSEGATDQQVVPGDAVATTEKEIDLSENGRQNGQIKKISEELAAAISQIHNFVLFLEKESRAVNGLCDDNDALGLKVEQFSASFNSVMCNEISLDDFVFSLSDFMAKASELNFSVLGYKGNETEVNSPDCIDKIALPENKPPQGESYSNGCSLSDSSSNPEVPQDANVMSGFEPQTCKFSVEEFEQLKAEKDNLEREYSQCSQDLETTKSQLLEMEQQLAGVNSELASSQNMNSLAETQLKCMAESYKMLEKRAEELQSEVSILKSKLESLDNELEAEKVSHQDALVRCKDLEEQLQRNEGCSVCSSSAADADDRSKQEKDLAAAAEKLAECQETIFLLGKQLKTLHPQSEFMGSPISERSHRDEGFNEEEPTTSGMNLQDLDHVEMDTATSNNLQRLGSSSPSDLYNAPISTSDTEGNSLKSPVSKNARHRPTKSGSSTSSTPTPEKQSRGFSRFFSSKGKIGI</sequence>
<feature type="region of interest" description="Disordered" evidence="4">
    <location>
        <begin position="839"/>
        <end position="873"/>
    </location>
</feature>